<evidence type="ECO:0000313" key="5">
    <source>
        <dbReference type="Proteomes" id="UP001501509"/>
    </source>
</evidence>
<dbReference type="RefSeq" id="WP_344539486.1">
    <property type="nucleotide sequence ID" value="NZ_BAAATD010000002.1"/>
</dbReference>
<feature type="compositionally biased region" description="Pro residues" evidence="1">
    <location>
        <begin position="55"/>
        <end position="68"/>
    </location>
</feature>
<dbReference type="Proteomes" id="UP001501509">
    <property type="component" value="Unassembled WGS sequence"/>
</dbReference>
<dbReference type="PANTHER" id="PTHR30163">
    <property type="entry name" value="MEMBRANE-BOUND LYTIC MUREIN TRANSGLYCOSYLASE B"/>
    <property type="match status" value="1"/>
</dbReference>
<dbReference type="Pfam" id="PF13406">
    <property type="entry name" value="SLT_2"/>
    <property type="match status" value="1"/>
</dbReference>
<dbReference type="SUPFAM" id="SSF53955">
    <property type="entry name" value="Lysozyme-like"/>
    <property type="match status" value="1"/>
</dbReference>
<dbReference type="EMBL" id="BAAATD010000002">
    <property type="protein sequence ID" value="GAA2585458.1"/>
    <property type="molecule type" value="Genomic_DNA"/>
</dbReference>
<dbReference type="InterPro" id="IPR043426">
    <property type="entry name" value="MltB-like"/>
</dbReference>
<feature type="domain" description="Transglycosylase SLT" evidence="3">
    <location>
        <begin position="395"/>
        <end position="444"/>
    </location>
</feature>
<comment type="caution">
    <text evidence="4">The sequence shown here is derived from an EMBL/GenBank/DDBJ whole genome shotgun (WGS) entry which is preliminary data.</text>
</comment>
<evidence type="ECO:0000256" key="1">
    <source>
        <dbReference type="SAM" id="MobiDB-lite"/>
    </source>
</evidence>
<dbReference type="InterPro" id="IPR023346">
    <property type="entry name" value="Lysozyme-like_dom_sf"/>
</dbReference>
<feature type="compositionally biased region" description="Low complexity" evidence="1">
    <location>
        <begin position="27"/>
        <end position="41"/>
    </location>
</feature>
<feature type="region of interest" description="Disordered" evidence="1">
    <location>
        <begin position="1"/>
        <end position="106"/>
    </location>
</feature>
<evidence type="ECO:0000259" key="3">
    <source>
        <dbReference type="Pfam" id="PF13406"/>
    </source>
</evidence>
<reference evidence="5" key="1">
    <citation type="journal article" date="2019" name="Int. J. Syst. Evol. Microbiol.">
        <title>The Global Catalogue of Microorganisms (GCM) 10K type strain sequencing project: providing services to taxonomists for standard genome sequencing and annotation.</title>
        <authorList>
            <consortium name="The Broad Institute Genomics Platform"/>
            <consortium name="The Broad Institute Genome Sequencing Center for Infectious Disease"/>
            <person name="Wu L."/>
            <person name="Ma J."/>
        </authorList>
    </citation>
    <scope>NUCLEOTIDE SEQUENCE [LARGE SCALE GENOMIC DNA]</scope>
    <source>
        <strain evidence="5">JCM 6833</strain>
    </source>
</reference>
<keyword evidence="2" id="KW-1133">Transmembrane helix</keyword>
<accession>A0ABP6BT53</accession>
<feature type="region of interest" description="Disordered" evidence="1">
    <location>
        <begin position="135"/>
        <end position="160"/>
    </location>
</feature>
<sequence>MPNPEPGPNGRKLNGTPAFPAKPPAPGGVVADAAAPAASGGRAQGPGGRAQDPLPQDPLPQDPLPQDTPPQGGGVQSPLPPSSQQGEQQKPPKAKAKAKPKTKRRLAPVATTGIALLVAGSLAAGVYAAIDTHKDSGKTTSGKASEAPPTAPPQGPVTNVADAGQVAPLRRVVPPDVLAVSGGGGSITTAQIAKISKLGKVRDVVAVAGGAVQLQGRAINTFAVDPSSFRSWTPPGTAKKTELWAALAADQFVVSSSAAEQLQLSRGFQYPIVARTMPSLTMGGSGALGLPGIDMLVSRKTGTDLGLVPNVAVMVNAPGADPVKVVRGVGKILGVGANVVNLHERKYQAPTDGGRPGSYMDLYRQAATTCPGLSWTVLAAIGQVESDHGRNAGRSSAGALGPMQFMPATWKAYGVDGDRDGKADIMNPYDAVPAAAKYLCANGAGKGGKQLYRAIWHYNHADWYVQKVLALAKAYAARFR</sequence>
<keyword evidence="2" id="KW-0472">Membrane</keyword>
<dbReference type="PANTHER" id="PTHR30163:SF8">
    <property type="entry name" value="LYTIC MUREIN TRANSGLYCOSYLASE"/>
    <property type="match status" value="1"/>
</dbReference>
<evidence type="ECO:0000313" key="4">
    <source>
        <dbReference type="EMBL" id="GAA2585458.1"/>
    </source>
</evidence>
<dbReference type="CDD" id="cd13399">
    <property type="entry name" value="Slt35-like"/>
    <property type="match status" value="1"/>
</dbReference>
<protein>
    <recommendedName>
        <fullName evidence="3">Transglycosylase SLT domain-containing protein</fullName>
    </recommendedName>
</protein>
<dbReference type="InterPro" id="IPR031304">
    <property type="entry name" value="SLT_2"/>
</dbReference>
<gene>
    <name evidence="4" type="ORF">GCM10010411_17750</name>
</gene>
<keyword evidence="5" id="KW-1185">Reference proteome</keyword>
<evidence type="ECO:0000256" key="2">
    <source>
        <dbReference type="SAM" id="Phobius"/>
    </source>
</evidence>
<dbReference type="Gene3D" id="1.10.530.10">
    <property type="match status" value="1"/>
</dbReference>
<name>A0ABP6BT53_9ACTN</name>
<keyword evidence="2" id="KW-0812">Transmembrane</keyword>
<organism evidence="4 5">
    <name type="scientific">Actinomadura fulvescens</name>
    <dbReference type="NCBI Taxonomy" id="46160"/>
    <lineage>
        <taxon>Bacteria</taxon>
        <taxon>Bacillati</taxon>
        <taxon>Actinomycetota</taxon>
        <taxon>Actinomycetes</taxon>
        <taxon>Streptosporangiales</taxon>
        <taxon>Thermomonosporaceae</taxon>
        <taxon>Actinomadura</taxon>
    </lineage>
</organism>
<feature type="compositionally biased region" description="Basic residues" evidence="1">
    <location>
        <begin position="92"/>
        <end position="106"/>
    </location>
</feature>
<proteinExistence type="predicted"/>
<feature type="transmembrane region" description="Helical" evidence="2">
    <location>
        <begin position="106"/>
        <end position="130"/>
    </location>
</feature>